<dbReference type="EMBL" id="JACASF010000001">
    <property type="protein sequence ID" value="KAF6500816.1"/>
    <property type="molecule type" value="Genomic_DNA"/>
</dbReference>
<dbReference type="Proteomes" id="UP000550707">
    <property type="component" value="Unassembled WGS sequence"/>
</dbReference>
<reference evidence="2 3" key="1">
    <citation type="journal article" date="2020" name="Nature">
        <title>Six reference-quality genomes reveal evolution of bat adaptations.</title>
        <authorList>
            <person name="Jebb D."/>
            <person name="Huang Z."/>
            <person name="Pippel M."/>
            <person name="Hughes G.M."/>
            <person name="Lavrichenko K."/>
            <person name="Devanna P."/>
            <person name="Winkler S."/>
            <person name="Jermiin L.S."/>
            <person name="Skirmuntt E.C."/>
            <person name="Katzourakis A."/>
            <person name="Burkitt-Gray L."/>
            <person name="Ray D.A."/>
            <person name="Sullivan K.A.M."/>
            <person name="Roscito J.G."/>
            <person name="Kirilenko B.M."/>
            <person name="Davalos L.M."/>
            <person name="Corthals A.P."/>
            <person name="Power M.L."/>
            <person name="Jones G."/>
            <person name="Ransome R.D."/>
            <person name="Dechmann D.K.N."/>
            <person name="Locatelli A.G."/>
            <person name="Puechmaille S.J."/>
            <person name="Fedrigo O."/>
            <person name="Jarvis E.D."/>
            <person name="Hiller M."/>
            <person name="Vernes S.C."/>
            <person name="Myers E.W."/>
            <person name="Teeling E.C."/>
        </authorList>
    </citation>
    <scope>NUCLEOTIDE SEQUENCE [LARGE SCALE GENOMIC DNA]</scope>
    <source>
        <strain evidence="2">MMolMol1</strain>
        <tissue evidence="2">Muscle</tissue>
    </source>
</reference>
<sequence length="125" mass="13946">METRAKLLDEWLSYPDTWAASINAELPFLPSLNGKFSVDFQNVKKYHLEYQMVTIRMQIRHNICSVKAPEYPDFHPTLSAAPADPQRPPGEQPDPGGRIPGRDACAQGQHARPHPPGGRGYLGAR</sequence>
<evidence type="ECO:0000256" key="1">
    <source>
        <dbReference type="SAM" id="MobiDB-lite"/>
    </source>
</evidence>
<protein>
    <submittedName>
        <fullName evidence="2">Uncharacterized protein</fullName>
    </submittedName>
</protein>
<dbReference type="AlphaFoldDB" id="A0A7J8JVD3"/>
<organism evidence="2 3">
    <name type="scientific">Molossus molossus</name>
    <name type="common">Pallas' mastiff bat</name>
    <name type="synonym">Vespertilio molossus</name>
    <dbReference type="NCBI Taxonomy" id="27622"/>
    <lineage>
        <taxon>Eukaryota</taxon>
        <taxon>Metazoa</taxon>
        <taxon>Chordata</taxon>
        <taxon>Craniata</taxon>
        <taxon>Vertebrata</taxon>
        <taxon>Euteleostomi</taxon>
        <taxon>Mammalia</taxon>
        <taxon>Eutheria</taxon>
        <taxon>Laurasiatheria</taxon>
        <taxon>Chiroptera</taxon>
        <taxon>Yangochiroptera</taxon>
        <taxon>Molossidae</taxon>
        <taxon>Molossus</taxon>
    </lineage>
</organism>
<proteinExistence type="predicted"/>
<evidence type="ECO:0000313" key="2">
    <source>
        <dbReference type="EMBL" id="KAF6500816.1"/>
    </source>
</evidence>
<accession>A0A7J8JVD3</accession>
<dbReference type="InParanoid" id="A0A7J8JVD3"/>
<evidence type="ECO:0000313" key="3">
    <source>
        <dbReference type="Proteomes" id="UP000550707"/>
    </source>
</evidence>
<gene>
    <name evidence="2" type="ORF">HJG59_007856</name>
</gene>
<comment type="caution">
    <text evidence="2">The sequence shown here is derived from an EMBL/GenBank/DDBJ whole genome shotgun (WGS) entry which is preliminary data.</text>
</comment>
<name>A0A7J8JVD3_MOLMO</name>
<feature type="region of interest" description="Disordered" evidence="1">
    <location>
        <begin position="74"/>
        <end position="125"/>
    </location>
</feature>
<keyword evidence="3" id="KW-1185">Reference proteome</keyword>